<protein>
    <submittedName>
        <fullName evidence="1">Uncharacterized protein</fullName>
    </submittedName>
</protein>
<organism evidence="1 2">
    <name type="scientific">Ensete ventricosum</name>
    <name type="common">Abyssinian banana</name>
    <name type="synonym">Musa ensete</name>
    <dbReference type="NCBI Taxonomy" id="4639"/>
    <lineage>
        <taxon>Eukaryota</taxon>
        <taxon>Viridiplantae</taxon>
        <taxon>Streptophyta</taxon>
        <taxon>Embryophyta</taxon>
        <taxon>Tracheophyta</taxon>
        <taxon>Spermatophyta</taxon>
        <taxon>Magnoliopsida</taxon>
        <taxon>Liliopsida</taxon>
        <taxon>Zingiberales</taxon>
        <taxon>Musaceae</taxon>
        <taxon>Ensete</taxon>
    </lineage>
</organism>
<proteinExistence type="predicted"/>
<sequence>MSRSRDLSSVLLDTTTHPSAVIRLAARYKKIPSSSPKKKTLLRGFARALLRIVTRCCCHVPEVDGSDRCVVNEFTLVVTYGFVSSEEGKVDPSHAYVVDTVIFVDDANLDAIVRAFSCNSSNVAGHDARYGSHVAGPAPSVAAPYDTSLRPDQVFGVGWNPERAIGEA</sequence>
<dbReference type="AlphaFoldDB" id="A0A427ASA4"/>
<reference evidence="1 2" key="1">
    <citation type="journal article" date="2014" name="Agronomy (Basel)">
        <title>A Draft Genome Sequence for Ensete ventricosum, the Drought-Tolerant Tree Against Hunger.</title>
        <authorList>
            <person name="Harrison J."/>
            <person name="Moore K.A."/>
            <person name="Paszkiewicz K."/>
            <person name="Jones T."/>
            <person name="Grant M."/>
            <person name="Ambacheew D."/>
            <person name="Muzemil S."/>
            <person name="Studholme D.J."/>
        </authorList>
    </citation>
    <scope>NUCLEOTIDE SEQUENCE [LARGE SCALE GENOMIC DNA]</scope>
</reference>
<name>A0A427ASA4_ENSVE</name>
<evidence type="ECO:0000313" key="2">
    <source>
        <dbReference type="Proteomes" id="UP000287651"/>
    </source>
</evidence>
<dbReference type="EMBL" id="AMZH03001486">
    <property type="protein sequence ID" value="RRT79139.1"/>
    <property type="molecule type" value="Genomic_DNA"/>
</dbReference>
<gene>
    <name evidence="1" type="ORF">B296_00024898</name>
</gene>
<accession>A0A427ASA4</accession>
<dbReference type="Proteomes" id="UP000287651">
    <property type="component" value="Unassembled WGS sequence"/>
</dbReference>
<evidence type="ECO:0000313" key="1">
    <source>
        <dbReference type="EMBL" id="RRT79139.1"/>
    </source>
</evidence>
<comment type="caution">
    <text evidence="1">The sequence shown here is derived from an EMBL/GenBank/DDBJ whole genome shotgun (WGS) entry which is preliminary data.</text>
</comment>